<evidence type="ECO:0000259" key="1">
    <source>
        <dbReference type="PROSITE" id="PS51340"/>
    </source>
</evidence>
<dbReference type="GO" id="GO:0030151">
    <property type="term" value="F:molybdenum ion binding"/>
    <property type="evidence" value="ECO:0007669"/>
    <property type="project" value="InterPro"/>
</dbReference>
<sequence>MKTVPLGQIHAVLRGQAVPCTRPDGSPGGHSAIAKRPVAGPVRVGAEGLEGDEQGDRRVHGGPDKAVHQYALEHYAAWRADLGALPVLDAPGAFGENLASTGVTEATLCWGDRVRIGSVLLEVAQSRQPCWKLNLRFGHKDMARRLQDTGRTGWYWRVLEPGHLQAGDAIHLIARPHPEWTLARVVDLLYHRPLDREALQGLARLHLPPSWQRIVQGRLERGQVEDWDRRMQG</sequence>
<dbReference type="AlphaFoldDB" id="A0A1I7I9A0"/>
<dbReference type="OrthoDB" id="9786134at2"/>
<evidence type="ECO:0000313" key="2">
    <source>
        <dbReference type="EMBL" id="SFU69497.1"/>
    </source>
</evidence>
<proteinExistence type="predicted"/>
<organism evidence="2 3">
    <name type="scientific">Paenacidovorax caeni</name>
    <dbReference type="NCBI Taxonomy" id="343013"/>
    <lineage>
        <taxon>Bacteria</taxon>
        <taxon>Pseudomonadati</taxon>
        <taxon>Pseudomonadota</taxon>
        <taxon>Betaproteobacteria</taxon>
        <taxon>Burkholderiales</taxon>
        <taxon>Comamonadaceae</taxon>
        <taxon>Paenacidovorax</taxon>
    </lineage>
</organism>
<protein>
    <submittedName>
        <fullName evidence="2">MOSC domain-containing protein YiiM</fullName>
    </submittedName>
</protein>
<dbReference type="SUPFAM" id="SSF50800">
    <property type="entry name" value="PK beta-barrel domain-like"/>
    <property type="match status" value="1"/>
</dbReference>
<dbReference type="Pfam" id="PF03473">
    <property type="entry name" value="MOSC"/>
    <property type="match status" value="1"/>
</dbReference>
<dbReference type="PANTHER" id="PTHR30212">
    <property type="entry name" value="PROTEIN YIIM"/>
    <property type="match status" value="1"/>
</dbReference>
<dbReference type="InterPro" id="IPR005302">
    <property type="entry name" value="MoCF_Sase_C"/>
</dbReference>
<dbReference type="Pfam" id="PF03475">
    <property type="entry name" value="YiiM_3-alpha"/>
    <property type="match status" value="1"/>
</dbReference>
<dbReference type="GO" id="GO:0003824">
    <property type="term" value="F:catalytic activity"/>
    <property type="evidence" value="ECO:0007669"/>
    <property type="project" value="InterPro"/>
</dbReference>
<reference evidence="2 3" key="1">
    <citation type="submission" date="2016-10" db="EMBL/GenBank/DDBJ databases">
        <authorList>
            <person name="de Groot N.N."/>
        </authorList>
    </citation>
    <scope>NUCLEOTIDE SEQUENCE [LARGE SCALE GENOMIC DNA]</scope>
    <source>
        <strain evidence="2 3">R-24608</strain>
    </source>
</reference>
<accession>A0A1I7I9A0</accession>
<dbReference type="PROSITE" id="PS51340">
    <property type="entry name" value="MOSC"/>
    <property type="match status" value="1"/>
</dbReference>
<gene>
    <name evidence="2" type="ORF">SAMN04489707_101517</name>
</gene>
<dbReference type="InterPro" id="IPR052353">
    <property type="entry name" value="Benzoxazolinone_Detox_Enz"/>
</dbReference>
<dbReference type="InterPro" id="IPR005163">
    <property type="entry name" value="Tri_helical_YiiM-like"/>
</dbReference>
<dbReference type="RefSeq" id="WP_054256964.1">
    <property type="nucleotide sequence ID" value="NZ_CYIG01000029.1"/>
</dbReference>
<dbReference type="InterPro" id="IPR011037">
    <property type="entry name" value="Pyrv_Knase-like_insert_dom_sf"/>
</dbReference>
<feature type="domain" description="MOSC" evidence="1">
    <location>
        <begin position="36"/>
        <end position="173"/>
    </location>
</feature>
<keyword evidence="3" id="KW-1185">Reference proteome</keyword>
<dbReference type="PANTHER" id="PTHR30212:SF2">
    <property type="entry name" value="PROTEIN YIIM"/>
    <property type="match status" value="1"/>
</dbReference>
<dbReference type="STRING" id="343013.SAMN04489707_101517"/>
<evidence type="ECO:0000313" key="3">
    <source>
        <dbReference type="Proteomes" id="UP000183656"/>
    </source>
</evidence>
<dbReference type="Gene3D" id="2.40.33.20">
    <property type="entry name" value="PK beta-barrel domain-like"/>
    <property type="match status" value="1"/>
</dbReference>
<dbReference type="EMBL" id="FPBX01000015">
    <property type="protein sequence ID" value="SFU69497.1"/>
    <property type="molecule type" value="Genomic_DNA"/>
</dbReference>
<dbReference type="Proteomes" id="UP000183656">
    <property type="component" value="Unassembled WGS sequence"/>
</dbReference>
<name>A0A1I7I9A0_9BURK</name>
<dbReference type="GO" id="GO:0030170">
    <property type="term" value="F:pyridoxal phosphate binding"/>
    <property type="evidence" value="ECO:0007669"/>
    <property type="project" value="InterPro"/>
</dbReference>